<dbReference type="AlphaFoldDB" id="A0A4Y8LIN9"/>
<dbReference type="EMBL" id="SORX01000002">
    <property type="protein sequence ID" value="TFE02894.1"/>
    <property type="molecule type" value="Genomic_DNA"/>
</dbReference>
<evidence type="ECO:0000256" key="2">
    <source>
        <dbReference type="ARBA" id="ARBA00022692"/>
    </source>
</evidence>
<keyword evidence="4 6" id="KW-0472">Membrane</keyword>
<dbReference type="OrthoDB" id="88184at2"/>
<dbReference type="InterPro" id="IPR006480">
    <property type="entry name" value="Phage_holin_4_1"/>
</dbReference>
<dbReference type="Pfam" id="PF05105">
    <property type="entry name" value="Phage_holin_4_1"/>
    <property type="match status" value="1"/>
</dbReference>
<evidence type="ECO:0000313" key="7">
    <source>
        <dbReference type="EMBL" id="TFE02894.1"/>
    </source>
</evidence>
<accession>A0A4Y8LIN9</accession>
<evidence type="ECO:0000256" key="3">
    <source>
        <dbReference type="ARBA" id="ARBA00022989"/>
    </source>
</evidence>
<reference evidence="7 8" key="1">
    <citation type="submission" date="2019-03" db="EMBL/GenBank/DDBJ databases">
        <authorList>
            <person name="Yang Y."/>
        </authorList>
    </citation>
    <scope>NUCLEOTIDE SEQUENCE [LARGE SCALE GENOMIC DNA]</scope>
    <source>
        <strain evidence="7 8">ASL-1</strain>
    </source>
</reference>
<dbReference type="Proteomes" id="UP000297776">
    <property type="component" value="Unassembled WGS sequence"/>
</dbReference>
<feature type="transmembrane region" description="Helical" evidence="6">
    <location>
        <begin position="20"/>
        <end position="47"/>
    </location>
</feature>
<evidence type="ECO:0000256" key="4">
    <source>
        <dbReference type="ARBA" id="ARBA00023136"/>
    </source>
</evidence>
<dbReference type="GO" id="GO:0016020">
    <property type="term" value="C:membrane"/>
    <property type="evidence" value="ECO:0007669"/>
    <property type="project" value="UniProtKB-SubCell"/>
</dbReference>
<evidence type="ECO:0000313" key="8">
    <source>
        <dbReference type="Proteomes" id="UP000297776"/>
    </source>
</evidence>
<feature type="transmembrane region" description="Helical" evidence="6">
    <location>
        <begin position="96"/>
        <end position="117"/>
    </location>
</feature>
<dbReference type="NCBIfam" id="TIGR01593">
    <property type="entry name" value="holin_tox_secr"/>
    <property type="match status" value="1"/>
</dbReference>
<gene>
    <name evidence="7" type="ORF">E2626_03555</name>
</gene>
<proteinExistence type="inferred from homology"/>
<comment type="caution">
    <text evidence="7">The sequence shown here is derived from an EMBL/GenBank/DDBJ whole genome shotgun (WGS) entry which is preliminary data.</text>
</comment>
<evidence type="ECO:0000256" key="5">
    <source>
        <dbReference type="ARBA" id="ARBA00023600"/>
    </source>
</evidence>
<organism evidence="7 8">
    <name type="scientific">Jeotgalibacillus salarius</name>
    <dbReference type="NCBI Taxonomy" id="546023"/>
    <lineage>
        <taxon>Bacteria</taxon>
        <taxon>Bacillati</taxon>
        <taxon>Bacillota</taxon>
        <taxon>Bacilli</taxon>
        <taxon>Bacillales</taxon>
        <taxon>Caryophanaceae</taxon>
        <taxon>Jeotgalibacillus</taxon>
    </lineage>
</organism>
<keyword evidence="3 6" id="KW-1133">Transmembrane helix</keyword>
<comment type="subcellular location">
    <subcellularLocation>
        <location evidence="1">Membrane</location>
        <topology evidence="1">Multi-pass membrane protein</topology>
    </subcellularLocation>
</comment>
<protein>
    <submittedName>
        <fullName evidence="7">Holin</fullName>
    </submittedName>
</protein>
<keyword evidence="2 6" id="KW-0812">Transmembrane</keyword>
<dbReference type="RefSeq" id="WP_134379744.1">
    <property type="nucleotide sequence ID" value="NZ_SORX01000002.1"/>
</dbReference>
<comment type="similarity">
    <text evidence="5">Belongs to the bacteriophage holin family. Cp-1 holin subfamily.</text>
</comment>
<feature type="transmembrane region" description="Helical" evidence="6">
    <location>
        <begin position="68"/>
        <end position="90"/>
    </location>
</feature>
<keyword evidence="8" id="KW-1185">Reference proteome</keyword>
<name>A0A4Y8LIN9_9BACL</name>
<sequence length="163" mass="18141">MDNLFLLSVGGVDLEHLEVARLYLFGPVKFLDFLMLLMAIDIVTGIFKAVKNGNLWSRKSLFGYARKILIFGVIIIANIIDQILGLNGAITYATVIFYIANEVLSIIENLAQVGVLVPKELANKLKVMNPDDVASLSKQFKEELGGTKVDEELEKAKRKDELK</sequence>
<evidence type="ECO:0000256" key="1">
    <source>
        <dbReference type="ARBA" id="ARBA00004141"/>
    </source>
</evidence>
<evidence type="ECO:0000256" key="6">
    <source>
        <dbReference type="SAM" id="Phobius"/>
    </source>
</evidence>